<dbReference type="Gene3D" id="1.25.10.10">
    <property type="entry name" value="Leucine-rich Repeat Variant"/>
    <property type="match status" value="1"/>
</dbReference>
<dbReference type="PROSITE" id="PS50011">
    <property type="entry name" value="PROTEIN_KINASE_DOM"/>
    <property type="match status" value="1"/>
</dbReference>
<dbReference type="Gene3D" id="1.10.510.10">
    <property type="entry name" value="Transferase(Phosphotransferase) domain 1"/>
    <property type="match status" value="1"/>
</dbReference>
<evidence type="ECO:0000256" key="1">
    <source>
        <dbReference type="SAM" id="MobiDB-lite"/>
    </source>
</evidence>
<dbReference type="InterPro" id="IPR011989">
    <property type="entry name" value="ARM-like"/>
</dbReference>
<dbReference type="EMBL" id="KQ965736">
    <property type="protein sequence ID" value="KXS20070.1"/>
    <property type="molecule type" value="Genomic_DNA"/>
</dbReference>
<name>A0A139ATK9_GONPJ</name>
<feature type="region of interest" description="Disordered" evidence="1">
    <location>
        <begin position="875"/>
        <end position="920"/>
    </location>
</feature>
<dbReference type="InterPro" id="IPR011009">
    <property type="entry name" value="Kinase-like_dom_sf"/>
</dbReference>
<proteinExistence type="predicted"/>
<evidence type="ECO:0000313" key="3">
    <source>
        <dbReference type="EMBL" id="KXS20070.1"/>
    </source>
</evidence>
<gene>
    <name evidence="3" type="ORF">M427DRAFT_401402</name>
</gene>
<dbReference type="InterPro" id="IPR000719">
    <property type="entry name" value="Prot_kinase_dom"/>
</dbReference>
<dbReference type="Proteomes" id="UP000070544">
    <property type="component" value="Unassembled WGS sequence"/>
</dbReference>
<dbReference type="AlphaFoldDB" id="A0A139ATK9"/>
<dbReference type="SUPFAM" id="SSF56112">
    <property type="entry name" value="Protein kinase-like (PK-like)"/>
    <property type="match status" value="1"/>
</dbReference>
<dbReference type="GO" id="GO:0004672">
    <property type="term" value="F:protein kinase activity"/>
    <property type="evidence" value="ECO:0007669"/>
    <property type="project" value="InterPro"/>
</dbReference>
<evidence type="ECO:0000313" key="4">
    <source>
        <dbReference type="Proteomes" id="UP000070544"/>
    </source>
</evidence>
<protein>
    <recommendedName>
        <fullName evidence="2">Protein kinase domain-containing protein</fullName>
    </recommendedName>
</protein>
<dbReference type="SUPFAM" id="SSF48371">
    <property type="entry name" value="ARM repeat"/>
    <property type="match status" value="1"/>
</dbReference>
<dbReference type="PANTHER" id="PTHR12984">
    <property type="entry name" value="SCY1-RELATED S/T PROTEIN KINASE-LIKE"/>
    <property type="match status" value="1"/>
</dbReference>
<accession>A0A139ATK9</accession>
<keyword evidence="4" id="KW-1185">Reference proteome</keyword>
<dbReference type="Pfam" id="PF00069">
    <property type="entry name" value="Pkinase"/>
    <property type="match status" value="1"/>
</dbReference>
<dbReference type="STRING" id="1344416.A0A139ATK9"/>
<organism evidence="3 4">
    <name type="scientific">Gonapodya prolifera (strain JEL478)</name>
    <name type="common">Monoblepharis prolifera</name>
    <dbReference type="NCBI Taxonomy" id="1344416"/>
    <lineage>
        <taxon>Eukaryota</taxon>
        <taxon>Fungi</taxon>
        <taxon>Fungi incertae sedis</taxon>
        <taxon>Chytridiomycota</taxon>
        <taxon>Chytridiomycota incertae sedis</taxon>
        <taxon>Monoblepharidomycetes</taxon>
        <taxon>Monoblepharidales</taxon>
        <taxon>Gonapodyaceae</taxon>
        <taxon>Gonapodya</taxon>
    </lineage>
</organism>
<dbReference type="PANTHER" id="PTHR12984:SF6">
    <property type="entry name" value="SCY1-LIKE PROTEIN 2"/>
    <property type="match status" value="1"/>
</dbReference>
<dbReference type="SMART" id="SM00220">
    <property type="entry name" value="S_TKc"/>
    <property type="match status" value="1"/>
</dbReference>
<dbReference type="GO" id="GO:0005524">
    <property type="term" value="F:ATP binding"/>
    <property type="evidence" value="ECO:0007669"/>
    <property type="project" value="InterPro"/>
</dbReference>
<dbReference type="OrthoDB" id="79687at2759"/>
<sequence length="920" mass="99087">MLRSVLFPNLSSYDVDSDPAKETRAGPGNTWIVRPAKRKQSTSPSAPSPSVFLPVSVFIFERPLSEAVEKTFGGALQSIGVGRASSAAAGDKKVPEGVLEAMRRDAHQLAKLKHPAMLDVVEGLGEYRMGMAFGTESVQTTVGNILRRKFLSTEAASYELDDLEIQKGLLTIAKGLEFLQKAKIVHGNLTPHAIFLTAKGEWKIAGFNYSSQLSSDVSSGKPSEWHAESRLDSNEVIDKPNLDFVAPEVLLDEQCGYSSDMFSFGCLIYALYHEGRSPVQSQGSVRSWKQQVQGIDRTDLSKLPGPLQQCVARMLTRSPRRISPSEFMDSGYFQNLLISTLQFLEDFISKSQLHKAQFLKGLVKVMPSFSKKMQMTKILNHLLNELKDPAMVPYVLPNVFQICEHMSHPDFQAKVMPLLRPVLSTREPVQIPVVLLSRLDLLKKLLSPPDIVTILYSALEHPVLMVQNQALKVIPDILDALDYNTVKNSLFPRISHLFTTTTNVAIKTQCLVTISTFVAQLDKFAVSTKLLPLLRDNRVREPGIIMASLPLYIECGKIVDKEIIATEVIPELWKLAIDPVLEIAQFKGFMSLIKELTSKVEDTHLKQLEEMRGPEMTGYGANVQAAGLEMPVVNLNPTNEDIKNFESLLQLLPGNGVAVRIASVIPSDLPQTAFPPAFNVGSTQPNGFGTSTASALPQPPKLELLSSPMMNGNTSPSMGSLISTSFTPPPSIHPSGTNSGSLSSVPTFTANFSPPPQTSTSSVSTFGGMKFDMSSGMGLQSRPAVSPPSYISTPNYTPYGDTAGSSAMGSILSGPGRPPAFGSSAPTPFYSSTPNYGISPLNSAQRPPISSAGQTLLGLGAAAPGGGMGAGFGWSPQGTQPGGAPPGSGSGFMQPLQPMHARPATGESARSGLNQFDPFA</sequence>
<dbReference type="OMA" id="MAHKCIP"/>
<dbReference type="InterPro" id="IPR051177">
    <property type="entry name" value="CIK-Related_Protein"/>
</dbReference>
<reference evidence="3 4" key="1">
    <citation type="journal article" date="2015" name="Genome Biol. Evol.">
        <title>Phylogenomic analyses indicate that early fungi evolved digesting cell walls of algal ancestors of land plants.</title>
        <authorList>
            <person name="Chang Y."/>
            <person name="Wang S."/>
            <person name="Sekimoto S."/>
            <person name="Aerts A.L."/>
            <person name="Choi C."/>
            <person name="Clum A."/>
            <person name="LaButti K.M."/>
            <person name="Lindquist E.A."/>
            <person name="Yee Ngan C."/>
            <person name="Ohm R.A."/>
            <person name="Salamov A.A."/>
            <person name="Grigoriev I.V."/>
            <person name="Spatafora J.W."/>
            <person name="Berbee M.L."/>
        </authorList>
    </citation>
    <scope>NUCLEOTIDE SEQUENCE [LARGE SCALE GENOMIC DNA]</scope>
    <source>
        <strain evidence="3 4">JEL478</strain>
    </source>
</reference>
<dbReference type="InterPro" id="IPR016024">
    <property type="entry name" value="ARM-type_fold"/>
</dbReference>
<evidence type="ECO:0000259" key="2">
    <source>
        <dbReference type="PROSITE" id="PS50011"/>
    </source>
</evidence>
<feature type="domain" description="Protein kinase" evidence="2">
    <location>
        <begin position="19"/>
        <end position="333"/>
    </location>
</feature>